<sequence length="147" mass="15707">MRFLLILALSATALAADVQLPSCANQCTWSNGCPIAKNVSLRCASPQTFTHIIQCPPPEALGYPQNVIDQLETDCSKKCPKPPRRIATPGEAALDTRMVASVVGPSCENGCHFAYGCPRHGMCKPPDALGYSEAQIEELETKCKAGC</sequence>
<gene>
    <name evidence="2" type="ORF">BT63DRAFT_97759</name>
</gene>
<organism evidence="2 3">
    <name type="scientific">Microthyrium microscopicum</name>
    <dbReference type="NCBI Taxonomy" id="703497"/>
    <lineage>
        <taxon>Eukaryota</taxon>
        <taxon>Fungi</taxon>
        <taxon>Dikarya</taxon>
        <taxon>Ascomycota</taxon>
        <taxon>Pezizomycotina</taxon>
        <taxon>Dothideomycetes</taxon>
        <taxon>Dothideomycetes incertae sedis</taxon>
        <taxon>Microthyriales</taxon>
        <taxon>Microthyriaceae</taxon>
        <taxon>Microthyrium</taxon>
    </lineage>
</organism>
<feature type="signal peptide" evidence="1">
    <location>
        <begin position="1"/>
        <end position="15"/>
    </location>
</feature>
<feature type="chain" id="PRO_5025431138" evidence="1">
    <location>
        <begin position="16"/>
        <end position="147"/>
    </location>
</feature>
<evidence type="ECO:0000313" key="3">
    <source>
        <dbReference type="Proteomes" id="UP000799302"/>
    </source>
</evidence>
<dbReference type="EMBL" id="MU004242">
    <property type="protein sequence ID" value="KAF2664770.1"/>
    <property type="molecule type" value="Genomic_DNA"/>
</dbReference>
<name>A0A6A6TYI8_9PEZI</name>
<evidence type="ECO:0000313" key="2">
    <source>
        <dbReference type="EMBL" id="KAF2664770.1"/>
    </source>
</evidence>
<keyword evidence="3" id="KW-1185">Reference proteome</keyword>
<accession>A0A6A6TYI8</accession>
<keyword evidence="1" id="KW-0732">Signal</keyword>
<protein>
    <submittedName>
        <fullName evidence="2">Uncharacterized protein</fullName>
    </submittedName>
</protein>
<dbReference type="Proteomes" id="UP000799302">
    <property type="component" value="Unassembled WGS sequence"/>
</dbReference>
<dbReference type="AlphaFoldDB" id="A0A6A6TYI8"/>
<reference evidence="2" key="1">
    <citation type="journal article" date="2020" name="Stud. Mycol.">
        <title>101 Dothideomycetes genomes: a test case for predicting lifestyles and emergence of pathogens.</title>
        <authorList>
            <person name="Haridas S."/>
            <person name="Albert R."/>
            <person name="Binder M."/>
            <person name="Bloem J."/>
            <person name="Labutti K."/>
            <person name="Salamov A."/>
            <person name="Andreopoulos B."/>
            <person name="Baker S."/>
            <person name="Barry K."/>
            <person name="Bills G."/>
            <person name="Bluhm B."/>
            <person name="Cannon C."/>
            <person name="Castanera R."/>
            <person name="Culley D."/>
            <person name="Daum C."/>
            <person name="Ezra D."/>
            <person name="Gonzalez J."/>
            <person name="Henrissat B."/>
            <person name="Kuo A."/>
            <person name="Liang C."/>
            <person name="Lipzen A."/>
            <person name="Lutzoni F."/>
            <person name="Magnuson J."/>
            <person name="Mondo S."/>
            <person name="Nolan M."/>
            <person name="Ohm R."/>
            <person name="Pangilinan J."/>
            <person name="Park H.-J."/>
            <person name="Ramirez L."/>
            <person name="Alfaro M."/>
            <person name="Sun H."/>
            <person name="Tritt A."/>
            <person name="Yoshinaga Y."/>
            <person name="Zwiers L.-H."/>
            <person name="Turgeon B."/>
            <person name="Goodwin S."/>
            <person name="Spatafora J."/>
            <person name="Crous P."/>
            <person name="Grigoriev I."/>
        </authorList>
    </citation>
    <scope>NUCLEOTIDE SEQUENCE</scope>
    <source>
        <strain evidence="2">CBS 115976</strain>
    </source>
</reference>
<evidence type="ECO:0000256" key="1">
    <source>
        <dbReference type="SAM" id="SignalP"/>
    </source>
</evidence>
<proteinExistence type="predicted"/>